<accession>A0A9J6C7A3</accession>
<name>A0A9J6C7A3_POLVA</name>
<keyword evidence="1" id="KW-0732">Signal</keyword>
<evidence type="ECO:0000313" key="3">
    <source>
        <dbReference type="EMBL" id="KAG5677953.1"/>
    </source>
</evidence>
<dbReference type="Proteomes" id="UP001107558">
    <property type="component" value="Chromosome 2"/>
</dbReference>
<feature type="chain" id="PRO_5039947364" description="CUB domain-containing protein" evidence="1">
    <location>
        <begin position="21"/>
        <end position="337"/>
    </location>
</feature>
<dbReference type="AlphaFoldDB" id="A0A9J6C7A3"/>
<dbReference type="OrthoDB" id="6378913at2759"/>
<dbReference type="EMBL" id="JADBJN010000002">
    <property type="protein sequence ID" value="KAG5677953.1"/>
    <property type="molecule type" value="Genomic_DNA"/>
</dbReference>
<dbReference type="InterPro" id="IPR058698">
    <property type="entry name" value="CUB_metazoa"/>
</dbReference>
<dbReference type="Pfam" id="PF26080">
    <property type="entry name" value="CUB_animal"/>
    <property type="match status" value="1"/>
</dbReference>
<dbReference type="PANTHER" id="PTHR33236">
    <property type="entry name" value="INTRAFLAGELLAR TRANSPORT PROTEIN 122 FAMILY PROTEIN-RELATED"/>
    <property type="match status" value="1"/>
</dbReference>
<dbReference type="PANTHER" id="PTHR33236:SF12">
    <property type="entry name" value="CUB DOMAIN-CONTAINING PROTEIN-RELATED"/>
    <property type="match status" value="1"/>
</dbReference>
<evidence type="ECO:0000256" key="1">
    <source>
        <dbReference type="SAM" id="SignalP"/>
    </source>
</evidence>
<feature type="domain" description="CUB" evidence="2">
    <location>
        <begin position="186"/>
        <end position="336"/>
    </location>
</feature>
<keyword evidence="4" id="KW-1185">Reference proteome</keyword>
<evidence type="ECO:0000259" key="2">
    <source>
        <dbReference type="Pfam" id="PF26080"/>
    </source>
</evidence>
<comment type="caution">
    <text evidence="3">The sequence shown here is derived from an EMBL/GenBank/DDBJ whole genome shotgun (WGS) entry which is preliminary data.</text>
</comment>
<evidence type="ECO:0000313" key="4">
    <source>
        <dbReference type="Proteomes" id="UP001107558"/>
    </source>
</evidence>
<sequence>MKKIELILFFIGIFSEISSSQNVRPLPKPLINIHCGQKSFVRHVNLVPNTRPNQNIPATCTYRIHAISGFICQMRLDFQEFSLLPPEPTPFPRCISESMTVGNVTLCGVNNGQHIYVPINPLRGERFLDVTINTQQQLNNFNPRSTWKISVHQFECPLGQARKGNAAVQAPQRQAKLGLFSDWVAPLGCLQYFNQPNGTVESFNLNNGVGPYIGDMNYAICFRRLRENTSIRFIPMIFRLGYAFTTANNTGYDDACYSVTPTIGRAEDFIFIPNAIADGSTTLPAVRASRFCGESVLSQTITSSPPGGPFMIYFNSDQLYEVPDKEEIGFRFQYEIA</sequence>
<proteinExistence type="predicted"/>
<feature type="signal peptide" evidence="1">
    <location>
        <begin position="1"/>
        <end position="20"/>
    </location>
</feature>
<gene>
    <name evidence="3" type="ORF">PVAND_007666</name>
</gene>
<reference evidence="3" key="1">
    <citation type="submission" date="2021-03" db="EMBL/GenBank/DDBJ databases">
        <title>Chromosome level genome of the anhydrobiotic midge Polypedilum vanderplanki.</title>
        <authorList>
            <person name="Yoshida Y."/>
            <person name="Kikawada T."/>
            <person name="Gusev O."/>
        </authorList>
    </citation>
    <scope>NUCLEOTIDE SEQUENCE</scope>
    <source>
        <strain evidence="3">NIAS01</strain>
        <tissue evidence="3">Whole body or cell culture</tissue>
    </source>
</reference>
<organism evidence="3 4">
    <name type="scientific">Polypedilum vanderplanki</name>
    <name type="common">Sleeping chironomid midge</name>
    <dbReference type="NCBI Taxonomy" id="319348"/>
    <lineage>
        <taxon>Eukaryota</taxon>
        <taxon>Metazoa</taxon>
        <taxon>Ecdysozoa</taxon>
        <taxon>Arthropoda</taxon>
        <taxon>Hexapoda</taxon>
        <taxon>Insecta</taxon>
        <taxon>Pterygota</taxon>
        <taxon>Neoptera</taxon>
        <taxon>Endopterygota</taxon>
        <taxon>Diptera</taxon>
        <taxon>Nematocera</taxon>
        <taxon>Chironomoidea</taxon>
        <taxon>Chironomidae</taxon>
        <taxon>Chironominae</taxon>
        <taxon>Polypedilum</taxon>
        <taxon>Polypedilum</taxon>
    </lineage>
</organism>
<protein>
    <recommendedName>
        <fullName evidence="2">CUB domain-containing protein</fullName>
    </recommendedName>
</protein>